<keyword evidence="1" id="KW-1133">Transmembrane helix</keyword>
<organism evidence="2 3">
    <name type="scientific">Erwinia phage Hena1</name>
    <dbReference type="NCBI Taxonomy" id="2678601"/>
    <lineage>
        <taxon>Viruses</taxon>
        <taxon>Duplodnaviria</taxon>
        <taxon>Heunggongvirae</taxon>
        <taxon>Uroviricota</taxon>
        <taxon>Caudoviricetes</taxon>
        <taxon>Vequintavirinae</taxon>
        <taxon>Henunavirus</taxon>
        <taxon>Henunavirus hena1</taxon>
    </lineage>
</organism>
<evidence type="ECO:0000313" key="3">
    <source>
        <dbReference type="Proteomes" id="UP000433183"/>
    </source>
</evidence>
<dbReference type="Proteomes" id="UP000433183">
    <property type="component" value="Segment"/>
</dbReference>
<feature type="transmembrane region" description="Helical" evidence="1">
    <location>
        <begin position="25"/>
        <end position="46"/>
    </location>
</feature>
<proteinExistence type="predicted"/>
<evidence type="ECO:0000313" key="2">
    <source>
        <dbReference type="EMBL" id="QGZ16347.1"/>
    </source>
</evidence>
<name>A0A6B9JIF8_9CAUD</name>
<keyword evidence="3" id="KW-1185">Reference proteome</keyword>
<gene>
    <name evidence="2" type="ORF">Hena1_01970</name>
</gene>
<reference evidence="2 3" key="1">
    <citation type="submission" date="2019-11" db="EMBL/GenBank/DDBJ databases">
        <title>Characterization of a new Erwinia amylovora bacteriophage.</title>
        <authorList>
            <person name="Valentovich L.N."/>
            <person name="Akhremchuk A.E."/>
            <person name="Besarab N.V."/>
            <person name="Lagonenko A.L."/>
        </authorList>
    </citation>
    <scope>NUCLEOTIDE SEQUENCE [LARGE SCALE GENOMIC DNA]</scope>
</reference>
<keyword evidence="1" id="KW-0472">Membrane</keyword>
<keyword evidence="1" id="KW-0812">Transmembrane</keyword>
<accession>A0A6B9JIF8</accession>
<protein>
    <submittedName>
        <fullName evidence="2">Uncharacterized protein</fullName>
    </submittedName>
</protein>
<dbReference type="EMBL" id="MN732867">
    <property type="protein sequence ID" value="QGZ16347.1"/>
    <property type="molecule type" value="Genomic_DNA"/>
</dbReference>
<sequence>MIILHAALAASCGYAAYHCIRNDIRFLGLTNVICFGINVGFIISIATGK</sequence>
<evidence type="ECO:0000256" key="1">
    <source>
        <dbReference type="SAM" id="Phobius"/>
    </source>
</evidence>